<proteinExistence type="predicted"/>
<dbReference type="InterPro" id="IPR036249">
    <property type="entry name" value="Thioredoxin-like_sf"/>
</dbReference>
<dbReference type="STRING" id="81972.D7M9W0"/>
<dbReference type="SUPFAM" id="SSF52833">
    <property type="entry name" value="Thioredoxin-like"/>
    <property type="match status" value="1"/>
</dbReference>
<organism evidence="2">
    <name type="scientific">Arabidopsis lyrata subsp. lyrata</name>
    <name type="common">Lyre-leaved rock-cress</name>
    <dbReference type="NCBI Taxonomy" id="81972"/>
    <lineage>
        <taxon>Eukaryota</taxon>
        <taxon>Viridiplantae</taxon>
        <taxon>Streptophyta</taxon>
        <taxon>Embryophyta</taxon>
        <taxon>Tracheophyta</taxon>
        <taxon>Spermatophyta</taxon>
        <taxon>Magnoliopsida</taxon>
        <taxon>eudicotyledons</taxon>
        <taxon>Gunneridae</taxon>
        <taxon>Pentapetalae</taxon>
        <taxon>rosids</taxon>
        <taxon>malvids</taxon>
        <taxon>Brassicales</taxon>
        <taxon>Brassicaceae</taxon>
        <taxon>Camelineae</taxon>
        <taxon>Arabidopsis</taxon>
    </lineage>
</organism>
<dbReference type="eggNOG" id="KOG0907">
    <property type="taxonomic scope" value="Eukaryota"/>
</dbReference>
<dbReference type="AlphaFoldDB" id="D7M9W0"/>
<protein>
    <recommendedName>
        <fullName evidence="3">Thioredoxin domain-containing protein</fullName>
    </recommendedName>
</protein>
<evidence type="ECO:0008006" key="3">
    <source>
        <dbReference type="Google" id="ProtNLM"/>
    </source>
</evidence>
<dbReference type="CDD" id="cd02947">
    <property type="entry name" value="TRX_family"/>
    <property type="match status" value="1"/>
</dbReference>
<keyword evidence="2" id="KW-1185">Reference proteome</keyword>
<dbReference type="Gramene" id="scaffold_702860.1">
    <property type="protein sequence ID" value="scaffold_702860.1"/>
    <property type="gene ID" value="scaffold_702860.1"/>
</dbReference>
<dbReference type="Gene3D" id="3.40.30.10">
    <property type="entry name" value="Glutaredoxin"/>
    <property type="match status" value="1"/>
</dbReference>
<name>D7M9W0_ARALL</name>
<dbReference type="EMBL" id="GL348719">
    <property type="protein sequence ID" value="EFH44397.1"/>
    <property type="molecule type" value="Genomic_DNA"/>
</dbReference>
<gene>
    <name evidence="1" type="ORF">ARALYDRAFT_915118</name>
</gene>
<reference evidence="2" key="1">
    <citation type="journal article" date="2011" name="Nat. Genet.">
        <title>The Arabidopsis lyrata genome sequence and the basis of rapid genome size change.</title>
        <authorList>
            <person name="Hu T.T."/>
            <person name="Pattyn P."/>
            <person name="Bakker E.G."/>
            <person name="Cao J."/>
            <person name="Cheng J.-F."/>
            <person name="Clark R.M."/>
            <person name="Fahlgren N."/>
            <person name="Fawcett J.A."/>
            <person name="Grimwood J."/>
            <person name="Gundlach H."/>
            <person name="Haberer G."/>
            <person name="Hollister J.D."/>
            <person name="Ossowski S."/>
            <person name="Ottilar R.P."/>
            <person name="Salamov A.A."/>
            <person name="Schneeberger K."/>
            <person name="Spannagl M."/>
            <person name="Wang X."/>
            <person name="Yang L."/>
            <person name="Nasrallah M.E."/>
            <person name="Bergelson J."/>
            <person name="Carrington J.C."/>
            <person name="Gaut B.S."/>
            <person name="Schmutz J."/>
            <person name="Mayer K.F.X."/>
            <person name="Van de Peer Y."/>
            <person name="Grigoriev I.V."/>
            <person name="Nordborg M."/>
            <person name="Weigel D."/>
            <person name="Guo Y.-L."/>
        </authorList>
    </citation>
    <scope>NUCLEOTIDE SEQUENCE [LARGE SCALE GENOMIC DNA]</scope>
    <source>
        <strain evidence="2">cv. MN47</strain>
    </source>
</reference>
<sequence>MAGEVIPYELLYVAQEFKVKAMPTFVSMKEGEILDHIVGAEREEIHETLLKHGGFVLSTEYVFSYCLMMNVIQSRD</sequence>
<evidence type="ECO:0000313" key="1">
    <source>
        <dbReference type="EMBL" id="EFH44397.1"/>
    </source>
</evidence>
<accession>D7M9W0</accession>
<dbReference type="HOGENOM" id="CLU_2657843_0_0_1"/>
<evidence type="ECO:0000313" key="2">
    <source>
        <dbReference type="Proteomes" id="UP000008694"/>
    </source>
</evidence>
<dbReference type="Proteomes" id="UP000008694">
    <property type="component" value="Unassembled WGS sequence"/>
</dbReference>